<evidence type="ECO:0000313" key="6">
    <source>
        <dbReference type="EMBL" id="QUC23387.1"/>
    </source>
</evidence>
<dbReference type="AlphaFoldDB" id="A0A063BQQ7"/>
<dbReference type="PANTHER" id="PTHR24346">
    <property type="entry name" value="MAP/MICROTUBULE AFFINITY-REGULATING KINASE"/>
    <property type="match status" value="1"/>
</dbReference>
<dbReference type="RefSeq" id="XP_043001060.1">
    <property type="nucleotide sequence ID" value="XM_043145125.1"/>
</dbReference>
<reference evidence="8" key="2">
    <citation type="journal article" date="2016" name="Genome Announc.">
        <title>Genome sequence of Ustilaginoidea virens IPU010, a rice pathogenic fungus causing false smut.</title>
        <authorList>
            <person name="Kumagai T."/>
            <person name="Ishii T."/>
            <person name="Terai G."/>
            <person name="Umemura M."/>
            <person name="Machida M."/>
            <person name="Asai K."/>
        </authorList>
    </citation>
    <scope>NUCLEOTIDE SEQUENCE [LARGE SCALE GENOMIC DNA]</scope>
    <source>
        <strain evidence="8">IPU010</strain>
    </source>
</reference>
<dbReference type="HOGENOM" id="CLU_021323_0_0_1"/>
<evidence type="ECO:0000259" key="4">
    <source>
        <dbReference type="PROSITE" id="PS50011"/>
    </source>
</evidence>
<evidence type="ECO:0000256" key="1">
    <source>
        <dbReference type="ARBA" id="ARBA00022741"/>
    </source>
</evidence>
<dbReference type="STRING" id="1159556.A0A063BQQ7"/>
<accession>A0A063BQQ7</accession>
<dbReference type="GO" id="GO:0004674">
    <property type="term" value="F:protein serine/threonine kinase activity"/>
    <property type="evidence" value="ECO:0007669"/>
    <property type="project" value="TreeGrafter"/>
</dbReference>
<dbReference type="GO" id="GO:0005524">
    <property type="term" value="F:ATP binding"/>
    <property type="evidence" value="ECO:0007669"/>
    <property type="project" value="UniProtKB-KW"/>
</dbReference>
<evidence type="ECO:0000313" key="7">
    <source>
        <dbReference type="Proteomes" id="UP000027002"/>
    </source>
</evidence>
<dbReference type="EMBL" id="BBTG02000029">
    <property type="protein sequence ID" value="GAO19642.1"/>
    <property type="molecule type" value="Genomic_DNA"/>
</dbReference>
<evidence type="ECO:0000256" key="3">
    <source>
        <dbReference type="SAM" id="MobiDB-lite"/>
    </source>
</evidence>
<reference evidence="6" key="3">
    <citation type="submission" date="2020-03" db="EMBL/GenBank/DDBJ databases">
        <title>A mixture of massive structural variations and highly conserved coding sequences in Ustilaginoidea virens genome.</title>
        <authorList>
            <person name="Zhang K."/>
            <person name="Zhao Z."/>
            <person name="Zhang Z."/>
            <person name="Li Y."/>
            <person name="Hsiang T."/>
            <person name="Sun W."/>
        </authorList>
    </citation>
    <scope>NUCLEOTIDE SEQUENCE</scope>
    <source>
        <strain evidence="6">UV-8b</strain>
    </source>
</reference>
<organism evidence="5 8">
    <name type="scientific">Ustilaginoidea virens</name>
    <name type="common">Rice false smut fungus</name>
    <name type="synonym">Villosiclava virens</name>
    <dbReference type="NCBI Taxonomy" id="1159556"/>
    <lineage>
        <taxon>Eukaryota</taxon>
        <taxon>Fungi</taxon>
        <taxon>Dikarya</taxon>
        <taxon>Ascomycota</taxon>
        <taxon>Pezizomycotina</taxon>
        <taxon>Sordariomycetes</taxon>
        <taxon>Hypocreomycetidae</taxon>
        <taxon>Hypocreales</taxon>
        <taxon>Clavicipitaceae</taxon>
        <taxon>Ustilaginoidea</taxon>
    </lineage>
</organism>
<dbReference type="KEGG" id="uvi:66068405"/>
<dbReference type="Proteomes" id="UP000054053">
    <property type="component" value="Unassembled WGS sequence"/>
</dbReference>
<evidence type="ECO:0000256" key="2">
    <source>
        <dbReference type="ARBA" id="ARBA00022840"/>
    </source>
</evidence>
<name>A0A063BQQ7_USTVR</name>
<gene>
    <name evidence="6" type="ORF">UV8b_07628</name>
    <name evidence="5" type="ORF">UVI_02045690</name>
</gene>
<keyword evidence="2" id="KW-0067">ATP-binding</keyword>
<dbReference type="PROSITE" id="PS50011">
    <property type="entry name" value="PROTEIN_KINASE_DOM"/>
    <property type="match status" value="1"/>
</dbReference>
<dbReference type="InterPro" id="IPR000719">
    <property type="entry name" value="Prot_kinase_dom"/>
</dbReference>
<dbReference type="SMART" id="SM00220">
    <property type="entry name" value="S_TKc"/>
    <property type="match status" value="1"/>
</dbReference>
<dbReference type="EMBL" id="CP072758">
    <property type="protein sequence ID" value="QUC23387.1"/>
    <property type="molecule type" value="Genomic_DNA"/>
</dbReference>
<dbReference type="PANTHER" id="PTHR24346:SF30">
    <property type="entry name" value="MATERNAL EMBRYONIC LEUCINE ZIPPER KINASE"/>
    <property type="match status" value="1"/>
</dbReference>
<sequence length="613" mass="67795">MSASNESATHPFTDAEIEHRKRCLDLESKVRISQVLCQPALTNPVEQTSTYVDKRVDLAPRAVATRAELGVNEVVEAFERASVESASGTRLIVARPPSRHASALDTGTSRLPYTIGGWDLVSVEQRITDADFVISLTFYDPPQENPSPRMIANALRCRLCYQPQRDDCYLTNEDSTRLRVTKLASPDGPQEDSKCLDHNRSCLVSTGVWRISFIETEEQHLVEFLLLRRQFVVCPIYLPNKRSLDEAELVGGRSKSTETSKQPAPLPPVAAGKSAADGAPMNCGPSSSTETVHIDTMSVLQLSKECSLLVKSSPPTEVTLEDEGVTSYRLDFRWKIDETVGSKVFACYHSALPGGIVVKALDYTDRPSGRSPLSGCVKNWKREQALLDRLDHPNIIKLKSYDSRMLALYLEHLPLSVQRQSPVSPAVALTLLGDISAALNYLEREKIVHNDIKPANIAYSAERGGVLFDFGMAAIDGELVLGGTPMFLPPEYLSHEVYKKRRGPHSDIWALGLTMLFCTGKIRYPKKKVAAINLFNLAIEDSADTQNLKNWHATIDCVRVGLALEEQMDLIIYHMLEPKFELRITAAGILAELGRYKDVSVNSGSSLPSTLES</sequence>
<proteinExistence type="predicted"/>
<dbReference type="Proteomes" id="UP000027002">
    <property type="component" value="Chromosome 6"/>
</dbReference>
<dbReference type="GO" id="GO:0035556">
    <property type="term" value="P:intracellular signal transduction"/>
    <property type="evidence" value="ECO:0007669"/>
    <property type="project" value="TreeGrafter"/>
</dbReference>
<dbReference type="SUPFAM" id="SSF56112">
    <property type="entry name" value="Protein kinase-like (PK-like)"/>
    <property type="match status" value="1"/>
</dbReference>
<dbReference type="InterPro" id="IPR011009">
    <property type="entry name" value="Kinase-like_dom_sf"/>
</dbReference>
<dbReference type="OrthoDB" id="1668230at2759"/>
<dbReference type="GeneID" id="66068405"/>
<reference evidence="5" key="1">
    <citation type="journal article" date="2016" name="Genome Announc.">
        <title>Genome Sequence of Ustilaginoidea virens IPU010, a Rice Pathogenic Fungus Causing False Smut.</title>
        <authorList>
            <person name="Kumagai T."/>
            <person name="Ishii T."/>
            <person name="Terai G."/>
            <person name="Umemura M."/>
            <person name="Machida M."/>
            <person name="Asai K."/>
        </authorList>
    </citation>
    <scope>NUCLEOTIDE SEQUENCE [LARGE SCALE GENOMIC DNA]</scope>
    <source>
        <strain evidence="5">IPU010</strain>
    </source>
</reference>
<evidence type="ECO:0000313" key="8">
    <source>
        <dbReference type="Proteomes" id="UP000054053"/>
    </source>
</evidence>
<dbReference type="GO" id="GO:0005737">
    <property type="term" value="C:cytoplasm"/>
    <property type="evidence" value="ECO:0007669"/>
    <property type="project" value="TreeGrafter"/>
</dbReference>
<dbReference type="Gene3D" id="1.10.510.10">
    <property type="entry name" value="Transferase(Phosphotransferase) domain 1"/>
    <property type="match status" value="1"/>
</dbReference>
<evidence type="ECO:0000313" key="5">
    <source>
        <dbReference type="EMBL" id="GAO19642.1"/>
    </source>
</evidence>
<keyword evidence="1" id="KW-0547">Nucleotide-binding</keyword>
<protein>
    <recommendedName>
        <fullName evidence="4">Protein kinase domain-containing protein</fullName>
    </recommendedName>
</protein>
<feature type="region of interest" description="Disordered" evidence="3">
    <location>
        <begin position="249"/>
        <end position="288"/>
    </location>
</feature>
<feature type="domain" description="Protein kinase" evidence="4">
    <location>
        <begin position="334"/>
        <end position="599"/>
    </location>
</feature>
<dbReference type="Pfam" id="PF00069">
    <property type="entry name" value="Pkinase"/>
    <property type="match status" value="1"/>
</dbReference>
<keyword evidence="7" id="KW-1185">Reference proteome</keyword>